<dbReference type="PRINTS" id="PR01210">
    <property type="entry name" value="GGTRANSPTASE"/>
</dbReference>
<dbReference type="Pfam" id="PF01019">
    <property type="entry name" value="G_glu_transpept"/>
    <property type="match status" value="1"/>
</dbReference>
<proteinExistence type="predicted"/>
<accession>A0A8R1YBZ2</accession>
<accession>A0A2A6CT07</accession>
<dbReference type="Gene3D" id="1.10.246.130">
    <property type="match status" value="1"/>
</dbReference>
<gene>
    <name evidence="7" type="primary">WBGene00102190</name>
</gene>
<keyword evidence="2" id="KW-0808">Transferase</keyword>
<reference evidence="7" key="2">
    <citation type="submission" date="2022-06" db="UniProtKB">
        <authorList>
            <consortium name="EnsemblMetazoa"/>
        </authorList>
    </citation>
    <scope>IDENTIFICATION</scope>
    <source>
        <strain evidence="7">PS312</strain>
    </source>
</reference>
<keyword evidence="5" id="KW-0012">Acyltransferase</keyword>
<evidence type="ECO:0000256" key="5">
    <source>
        <dbReference type="ARBA" id="ARBA00023315"/>
    </source>
</evidence>
<dbReference type="GO" id="GO:0006508">
    <property type="term" value="P:proteolysis"/>
    <property type="evidence" value="ECO:0007669"/>
    <property type="project" value="UniProtKB-KW"/>
</dbReference>
<dbReference type="InterPro" id="IPR029055">
    <property type="entry name" value="Ntn_hydrolases_N"/>
</dbReference>
<dbReference type="Proteomes" id="UP000005239">
    <property type="component" value="Unassembled WGS sequence"/>
</dbReference>
<dbReference type="PANTHER" id="PTHR11686">
    <property type="entry name" value="GAMMA GLUTAMYL TRANSPEPTIDASE"/>
    <property type="match status" value="1"/>
</dbReference>
<dbReference type="Gene3D" id="3.60.20.40">
    <property type="match status" value="1"/>
</dbReference>
<reference evidence="8" key="1">
    <citation type="journal article" date="2008" name="Nat. Genet.">
        <title>The Pristionchus pacificus genome provides a unique perspective on nematode lifestyle and parasitism.</title>
        <authorList>
            <person name="Dieterich C."/>
            <person name="Clifton S.W."/>
            <person name="Schuster L.N."/>
            <person name="Chinwalla A."/>
            <person name="Delehaunty K."/>
            <person name="Dinkelacker I."/>
            <person name="Fulton L."/>
            <person name="Fulton R."/>
            <person name="Godfrey J."/>
            <person name="Minx P."/>
            <person name="Mitreva M."/>
            <person name="Roeseler W."/>
            <person name="Tian H."/>
            <person name="Witte H."/>
            <person name="Yang S.P."/>
            <person name="Wilson R.K."/>
            <person name="Sommer R.J."/>
        </authorList>
    </citation>
    <scope>NUCLEOTIDE SEQUENCE [LARGE SCALE GENOMIC DNA]</scope>
    <source>
        <strain evidence="8">PS312</strain>
    </source>
</reference>
<dbReference type="FunFam" id="3.60.20.40:FF:000006">
    <property type="entry name" value="Protein CBG05566"/>
    <property type="match status" value="1"/>
</dbReference>
<evidence type="ECO:0000256" key="1">
    <source>
        <dbReference type="ARBA" id="ARBA00022670"/>
    </source>
</evidence>
<sequence>MRMCSTPTGEIHHLRSSIFSLLHIWTRFYLEDEDKVELFMYINEFYEKAPVDQWIKAENMSEDEKETARGIITTFFEYFDELGDCPSESVEKVFQGVVKMRCEIVPEFLKVVSIPDSDVSQLMENILYYENTIICHLKDKHRLLVPFRSEIHRLRSSIFSILSNMVDADGITIDGDHIGDEEFIELVTHIHNMYENAPEEYWINIENMTVEETEIARRLIEFFMNFNLEFSESCPPHVIETVRSGLVKFRCEIIPEFLKVSTFHPDDVKVLFQHMLYLECIYTTDRNDYDIKSSYPEDGVCYHYVISPESIISSGGNAVDAAVAAMFCLGATNPQSSGLGGGFLMTLYNASTGRCTAIDAREEAPALSSEKMFVNNSDASKYGFLAAGVPGELAGYWEIFRRFGSGRVEWKQLVQPTIELLSDGVPVSAYLDDVMKVKERHFRLFPSMKLWINPATNATYAAGEKMPRAKLLKTLKRIAAAQDPVQLFYHGEFAEIIDREMRANGGIIRKEDLAAYKVRVHETPLVAHLKNGLAICGGPPPSGFAATQLIINIMSNLYPNSSVYQLRHDAKVYHHHIEAQKFAYAQRTLMGDTAFVPSADQLSKRMLTPAFLASVMEKMTDHAHETAYYGGDNKAAPTSVLRTSPFSMEKVTESQRRRRLIGHWFGAAVESEELGIVWNDEMDDFSTPGMANGFGFAPSETNFIAPGKRPMSSMSPLVVYDDNSKKIRMVAGASGGSKIISALAKAVIRTLVFGETVKEAIDAPMLHNQFTPDISQTDQYFPMELKSMLESDFGQKFRNTTGFEGIVQAIHAKPGGKIEVCGDFRRKTDQKPAGL</sequence>
<keyword evidence="1" id="KW-0645">Protease</keyword>
<evidence type="ECO:0000313" key="8">
    <source>
        <dbReference type="Proteomes" id="UP000005239"/>
    </source>
</evidence>
<keyword evidence="8" id="KW-1185">Reference proteome</keyword>
<dbReference type="PANTHER" id="PTHR11686:SF17">
    <property type="entry name" value="GAMMA-GLUTAMYLTRANSPEPTIDASE 1"/>
    <property type="match status" value="1"/>
</dbReference>
<feature type="binding site" evidence="6">
    <location>
        <position position="736"/>
    </location>
    <ligand>
        <name>L-glutamate</name>
        <dbReference type="ChEBI" id="CHEBI:29985"/>
    </ligand>
</feature>
<dbReference type="GO" id="GO:0005886">
    <property type="term" value="C:plasma membrane"/>
    <property type="evidence" value="ECO:0000318"/>
    <property type="project" value="GO_Central"/>
</dbReference>
<dbReference type="InterPro" id="IPR043137">
    <property type="entry name" value="GGT_ssub_C"/>
</dbReference>
<dbReference type="FunFam" id="1.10.246.130:FF:000005">
    <property type="entry name" value="Gamma-glutamyltranspeptidase 1, putative"/>
    <property type="match status" value="1"/>
</dbReference>
<evidence type="ECO:0000256" key="6">
    <source>
        <dbReference type="PIRSR" id="PIRSR600101-2"/>
    </source>
</evidence>
<dbReference type="InterPro" id="IPR000101">
    <property type="entry name" value="GGT_peptidase"/>
</dbReference>
<dbReference type="OrthoDB" id="1081007at2759"/>
<dbReference type="GO" id="GO:0016746">
    <property type="term" value="F:acyltransferase activity"/>
    <property type="evidence" value="ECO:0007669"/>
    <property type="project" value="UniProtKB-KW"/>
</dbReference>
<evidence type="ECO:0000256" key="3">
    <source>
        <dbReference type="ARBA" id="ARBA00022801"/>
    </source>
</evidence>
<feature type="binding site" evidence="6">
    <location>
        <begin position="712"/>
        <end position="713"/>
    </location>
    <ligand>
        <name>L-glutamate</name>
        <dbReference type="ChEBI" id="CHEBI:29985"/>
    </ligand>
</feature>
<dbReference type="InterPro" id="IPR043138">
    <property type="entry name" value="GGT_lsub"/>
</dbReference>
<evidence type="ECO:0000256" key="2">
    <source>
        <dbReference type="ARBA" id="ARBA00022679"/>
    </source>
</evidence>
<organism evidence="7 8">
    <name type="scientific">Pristionchus pacificus</name>
    <name type="common">Parasitic nematode worm</name>
    <dbReference type="NCBI Taxonomy" id="54126"/>
    <lineage>
        <taxon>Eukaryota</taxon>
        <taxon>Metazoa</taxon>
        <taxon>Ecdysozoa</taxon>
        <taxon>Nematoda</taxon>
        <taxon>Chromadorea</taxon>
        <taxon>Rhabditida</taxon>
        <taxon>Rhabditina</taxon>
        <taxon>Diplogasteromorpha</taxon>
        <taxon>Diplogasteroidea</taxon>
        <taxon>Neodiplogasteridae</taxon>
        <taxon>Pristionchus</taxon>
    </lineage>
</organism>
<dbReference type="GO" id="GO:0036374">
    <property type="term" value="F:glutathione hydrolase activity"/>
    <property type="evidence" value="ECO:0000318"/>
    <property type="project" value="GO_Central"/>
</dbReference>
<dbReference type="AlphaFoldDB" id="A0A2A6CT07"/>
<keyword evidence="4" id="KW-0325">Glycoprotein</keyword>
<feature type="binding site" evidence="6">
    <location>
        <position position="684"/>
    </location>
    <ligand>
        <name>L-glutamate</name>
        <dbReference type="ChEBI" id="CHEBI:29985"/>
    </ligand>
</feature>
<dbReference type="SUPFAM" id="SSF56235">
    <property type="entry name" value="N-terminal nucleophile aminohydrolases (Ntn hydrolases)"/>
    <property type="match status" value="1"/>
</dbReference>
<protein>
    <submittedName>
        <fullName evidence="7">Uncharacterized protein</fullName>
    </submittedName>
</protein>
<evidence type="ECO:0000313" key="7">
    <source>
        <dbReference type="EnsemblMetazoa" id="PPA12636.1"/>
    </source>
</evidence>
<dbReference type="EnsemblMetazoa" id="PPA12636.1">
    <property type="protein sequence ID" value="PPA12636.1"/>
    <property type="gene ID" value="WBGene00102190"/>
</dbReference>
<feature type="binding site" evidence="6">
    <location>
        <position position="361"/>
    </location>
    <ligand>
        <name>L-glutamate</name>
        <dbReference type="ChEBI" id="CHEBI:29985"/>
    </ligand>
</feature>
<keyword evidence="3" id="KW-0378">Hydrolase</keyword>
<dbReference type="GO" id="GO:0006751">
    <property type="term" value="P:glutathione catabolic process"/>
    <property type="evidence" value="ECO:0000318"/>
    <property type="project" value="GO_Central"/>
</dbReference>
<name>A0A2A6CT07_PRIPA</name>
<evidence type="ECO:0000256" key="4">
    <source>
        <dbReference type="ARBA" id="ARBA00023180"/>
    </source>
</evidence>